<reference evidence="3" key="1">
    <citation type="journal article" date="2019" name="Int. J. Syst. Evol. Microbiol.">
        <title>The Global Catalogue of Microorganisms (GCM) 10K type strain sequencing project: providing services to taxonomists for standard genome sequencing and annotation.</title>
        <authorList>
            <consortium name="The Broad Institute Genomics Platform"/>
            <consortium name="The Broad Institute Genome Sequencing Center for Infectious Disease"/>
            <person name="Wu L."/>
            <person name="Ma J."/>
        </authorList>
    </citation>
    <scope>NUCLEOTIDE SEQUENCE [LARGE SCALE GENOMIC DNA]</scope>
    <source>
        <strain evidence="3">CCUG 62952</strain>
    </source>
</reference>
<feature type="transmembrane region" description="Helical" evidence="1">
    <location>
        <begin position="30"/>
        <end position="48"/>
    </location>
</feature>
<sequence length="126" mass="14396">MKTLFRINAVLYFITLGLYLTLSLGMLAQIVLGIVQVLSAAFIIYKFKGFPKKVFNELRIYFLAVALDGLTFATIANMEINSYLPFMLTLFVFPMLIATFFVHITHKLYKAKTIEDQIDEIDMLGI</sequence>
<name>A0ABW3CY53_9FLAO</name>
<proteinExistence type="predicted"/>
<dbReference type="Proteomes" id="UP001596978">
    <property type="component" value="Unassembled WGS sequence"/>
</dbReference>
<keyword evidence="1" id="KW-1133">Transmembrane helix</keyword>
<organism evidence="2 3">
    <name type="scientific">Sungkyunkwania multivorans</name>
    <dbReference type="NCBI Taxonomy" id="1173618"/>
    <lineage>
        <taxon>Bacteria</taxon>
        <taxon>Pseudomonadati</taxon>
        <taxon>Bacteroidota</taxon>
        <taxon>Flavobacteriia</taxon>
        <taxon>Flavobacteriales</taxon>
        <taxon>Flavobacteriaceae</taxon>
        <taxon>Sungkyunkwania</taxon>
    </lineage>
</organism>
<gene>
    <name evidence="2" type="ORF">ACFQ1M_10960</name>
</gene>
<keyword evidence="1" id="KW-0472">Membrane</keyword>
<feature type="transmembrane region" description="Helical" evidence="1">
    <location>
        <begin position="7"/>
        <end position="24"/>
    </location>
</feature>
<keyword evidence="1" id="KW-0812">Transmembrane</keyword>
<comment type="caution">
    <text evidence="2">The sequence shown here is derived from an EMBL/GenBank/DDBJ whole genome shotgun (WGS) entry which is preliminary data.</text>
</comment>
<evidence type="ECO:0000313" key="3">
    <source>
        <dbReference type="Proteomes" id="UP001596978"/>
    </source>
</evidence>
<keyword evidence="3" id="KW-1185">Reference proteome</keyword>
<feature type="transmembrane region" description="Helical" evidence="1">
    <location>
        <begin position="84"/>
        <end position="104"/>
    </location>
</feature>
<dbReference type="RefSeq" id="WP_386408120.1">
    <property type="nucleotide sequence ID" value="NZ_JBHTJH010000010.1"/>
</dbReference>
<feature type="transmembrane region" description="Helical" evidence="1">
    <location>
        <begin position="60"/>
        <end position="78"/>
    </location>
</feature>
<dbReference type="EMBL" id="JBHTJH010000010">
    <property type="protein sequence ID" value="MFD0862724.1"/>
    <property type="molecule type" value="Genomic_DNA"/>
</dbReference>
<accession>A0ABW3CY53</accession>
<protein>
    <submittedName>
        <fullName evidence="2">Uncharacterized protein</fullName>
    </submittedName>
</protein>
<evidence type="ECO:0000256" key="1">
    <source>
        <dbReference type="SAM" id="Phobius"/>
    </source>
</evidence>
<evidence type="ECO:0000313" key="2">
    <source>
        <dbReference type="EMBL" id="MFD0862724.1"/>
    </source>
</evidence>